<accession>A0A7W5Z3F5</accession>
<feature type="transmembrane region" description="Helical" evidence="6">
    <location>
        <begin position="83"/>
        <end position="103"/>
    </location>
</feature>
<evidence type="ECO:0000313" key="8">
    <source>
        <dbReference type="EMBL" id="MBB3809115.1"/>
    </source>
</evidence>
<evidence type="ECO:0000256" key="6">
    <source>
        <dbReference type="SAM" id="Phobius"/>
    </source>
</evidence>
<dbReference type="PANTHER" id="PTHR33121:SF79">
    <property type="entry name" value="CYCLIC DI-GMP PHOSPHODIESTERASE PDED-RELATED"/>
    <property type="match status" value="1"/>
</dbReference>
<comment type="caution">
    <text evidence="8">The sequence shown here is derived from an EMBL/GenBank/DDBJ whole genome shotgun (WGS) entry which is preliminary data.</text>
</comment>
<dbReference type="EMBL" id="JACICC010000002">
    <property type="protein sequence ID" value="MBB3809115.1"/>
    <property type="molecule type" value="Genomic_DNA"/>
</dbReference>
<keyword evidence="9" id="KW-1185">Reference proteome</keyword>
<keyword evidence="4 6" id="KW-1133">Transmembrane helix</keyword>
<feature type="transmembrane region" description="Helical" evidence="6">
    <location>
        <begin position="158"/>
        <end position="175"/>
    </location>
</feature>
<dbReference type="GO" id="GO:0071111">
    <property type="term" value="F:cyclic-guanylate-specific phosphodiesterase activity"/>
    <property type="evidence" value="ECO:0007669"/>
    <property type="project" value="InterPro"/>
</dbReference>
<keyword evidence="2" id="KW-1003">Cell membrane</keyword>
<dbReference type="InterPro" id="IPR035919">
    <property type="entry name" value="EAL_sf"/>
</dbReference>
<name>A0A7W5Z3F5_9HYPH</name>
<dbReference type="InterPro" id="IPR050706">
    <property type="entry name" value="Cyclic-di-GMP_PDE-like"/>
</dbReference>
<feature type="transmembrane region" description="Helical" evidence="6">
    <location>
        <begin position="12"/>
        <end position="36"/>
    </location>
</feature>
<dbReference type="Pfam" id="PF05231">
    <property type="entry name" value="MASE1"/>
    <property type="match status" value="1"/>
</dbReference>
<organism evidence="8 9">
    <name type="scientific">Pseudochelatococcus contaminans</name>
    <dbReference type="NCBI Taxonomy" id="1538103"/>
    <lineage>
        <taxon>Bacteria</taxon>
        <taxon>Pseudomonadati</taxon>
        <taxon>Pseudomonadota</taxon>
        <taxon>Alphaproteobacteria</taxon>
        <taxon>Hyphomicrobiales</taxon>
        <taxon>Chelatococcaceae</taxon>
        <taxon>Pseudochelatococcus</taxon>
    </lineage>
</organism>
<evidence type="ECO:0000256" key="1">
    <source>
        <dbReference type="ARBA" id="ARBA00004651"/>
    </source>
</evidence>
<feature type="transmembrane region" description="Helical" evidence="6">
    <location>
        <begin position="109"/>
        <end position="129"/>
    </location>
</feature>
<feature type="transmembrane region" description="Helical" evidence="6">
    <location>
        <begin position="42"/>
        <end position="62"/>
    </location>
</feature>
<proteinExistence type="predicted"/>
<dbReference type="InterPro" id="IPR043128">
    <property type="entry name" value="Rev_trsase/Diguanyl_cyclase"/>
</dbReference>
<sequence>MNIFWPPDGIAVGMVIAYGPRLLPPLGITIFLWNLAGGKPPVESLVGCLALVLALLAVWQAVWWDRRQNRTTSPIATMVRYHCLTVIPAVVILSIFGSWQFIGQSNSRSIAHIVVIMAISETLGILLFARLSELSIYILESKGPASGLPSASLNPRKLLRATVLMIAMTLAVFALDAAPLPESVHNYMSASRYLTFALIMWAAYRGQPFLVHLAVAVSAIILILLTPKGAYDDTWHLLDHTLLLCSVALLGFLASASMEHRALLADEQRARARRDPLTGWMNERGLVAALAETPRSGYLIGVDIQNIRQIMELIGLLLARQIEKDITTLLRLNVNEGIAFARPCDGFFVMVLPTEANANGCLSRLKALLTNRRYDQGMSSVRIEVGIAVLPLMDRPTSESVADTLATLMLTCQLSSFGQKRGALLPRSGSTGQFSLGDMIKARQGQLVMLEDLKETLQQPSGSPDSPGLWLACQTIQPLKQDVTTYSFEILMRWTLPDGTVRGPAIFLPIAEHYGLMPDIDRWVIAEAMRTFAAIPEKTHRKLSKVSINLSGASISEPYLLEFIQATIRDNSLSPSLFCFEITETADIVQRENAISLLTRMRDMGIRTSLDDFGTGLASFDYLKSLPLDYVKIDGSFIRHLDASLVDQAIVKAICRVARILDLETVAEFVETPRQYALLEEWGVDHVQGYHIGKPVYIGDHLKSIGKNEVRIVT</sequence>
<comment type="subcellular location">
    <subcellularLocation>
        <location evidence="1">Cell membrane</location>
        <topology evidence="1">Multi-pass membrane protein</topology>
    </subcellularLocation>
</comment>
<dbReference type="PANTHER" id="PTHR33121">
    <property type="entry name" value="CYCLIC DI-GMP PHOSPHODIESTERASE PDEF"/>
    <property type="match status" value="1"/>
</dbReference>
<dbReference type="InterPro" id="IPR029787">
    <property type="entry name" value="Nucleotide_cyclase"/>
</dbReference>
<evidence type="ECO:0000313" key="9">
    <source>
        <dbReference type="Proteomes" id="UP000537592"/>
    </source>
</evidence>
<protein>
    <submittedName>
        <fullName evidence="8">EAL domain-containing protein (Putative c-di-GMP-specific phosphodiesterase class I)/GGDEF domain-containing protein</fullName>
    </submittedName>
</protein>
<evidence type="ECO:0000256" key="2">
    <source>
        <dbReference type="ARBA" id="ARBA00022475"/>
    </source>
</evidence>
<evidence type="ECO:0000259" key="7">
    <source>
        <dbReference type="PROSITE" id="PS50883"/>
    </source>
</evidence>
<gene>
    <name evidence="8" type="ORF">FHS81_001185</name>
</gene>
<dbReference type="SUPFAM" id="SSF141868">
    <property type="entry name" value="EAL domain-like"/>
    <property type="match status" value="1"/>
</dbReference>
<dbReference type="Proteomes" id="UP000537592">
    <property type="component" value="Unassembled WGS sequence"/>
</dbReference>
<dbReference type="InterPro" id="IPR001633">
    <property type="entry name" value="EAL_dom"/>
</dbReference>
<dbReference type="InterPro" id="IPR000160">
    <property type="entry name" value="GGDEF_dom"/>
</dbReference>
<dbReference type="AlphaFoldDB" id="A0A7W5Z3F5"/>
<evidence type="ECO:0000256" key="4">
    <source>
        <dbReference type="ARBA" id="ARBA00022989"/>
    </source>
</evidence>
<keyword evidence="5 6" id="KW-0472">Membrane</keyword>
<evidence type="ECO:0000256" key="5">
    <source>
        <dbReference type="ARBA" id="ARBA00023136"/>
    </source>
</evidence>
<dbReference type="Gene3D" id="3.30.70.270">
    <property type="match status" value="1"/>
</dbReference>
<dbReference type="CDD" id="cd01948">
    <property type="entry name" value="EAL"/>
    <property type="match status" value="1"/>
</dbReference>
<reference evidence="8 9" key="1">
    <citation type="submission" date="2020-08" db="EMBL/GenBank/DDBJ databases">
        <title>Genomic Encyclopedia of Type Strains, Phase IV (KMG-IV): sequencing the most valuable type-strain genomes for metagenomic binning, comparative biology and taxonomic classification.</title>
        <authorList>
            <person name="Goeker M."/>
        </authorList>
    </citation>
    <scope>NUCLEOTIDE SEQUENCE [LARGE SCALE GENOMIC DNA]</scope>
    <source>
        <strain evidence="8 9">DSM 28760</strain>
    </source>
</reference>
<dbReference type="PROSITE" id="PS50883">
    <property type="entry name" value="EAL"/>
    <property type="match status" value="1"/>
</dbReference>
<feature type="domain" description="EAL" evidence="7">
    <location>
        <begin position="446"/>
        <end position="709"/>
    </location>
</feature>
<dbReference type="Gene3D" id="3.20.20.450">
    <property type="entry name" value="EAL domain"/>
    <property type="match status" value="1"/>
</dbReference>
<dbReference type="GO" id="GO:0005886">
    <property type="term" value="C:plasma membrane"/>
    <property type="evidence" value="ECO:0007669"/>
    <property type="project" value="UniProtKB-SubCell"/>
</dbReference>
<dbReference type="Pfam" id="PF00563">
    <property type="entry name" value="EAL"/>
    <property type="match status" value="1"/>
</dbReference>
<evidence type="ECO:0000256" key="3">
    <source>
        <dbReference type="ARBA" id="ARBA00022692"/>
    </source>
</evidence>
<feature type="transmembrane region" description="Helical" evidence="6">
    <location>
        <begin position="209"/>
        <end position="225"/>
    </location>
</feature>
<dbReference type="SMART" id="SM00052">
    <property type="entry name" value="EAL"/>
    <property type="match status" value="1"/>
</dbReference>
<dbReference type="SUPFAM" id="SSF55073">
    <property type="entry name" value="Nucleotide cyclase"/>
    <property type="match status" value="1"/>
</dbReference>
<keyword evidence="3 6" id="KW-0812">Transmembrane</keyword>
<dbReference type="InterPro" id="IPR007895">
    <property type="entry name" value="MASE1"/>
</dbReference>
<dbReference type="SMART" id="SM00267">
    <property type="entry name" value="GGDEF"/>
    <property type="match status" value="1"/>
</dbReference>